<feature type="signal peptide" evidence="2">
    <location>
        <begin position="1"/>
        <end position="24"/>
    </location>
</feature>
<evidence type="ECO:0000256" key="1">
    <source>
        <dbReference type="SAM" id="Phobius"/>
    </source>
</evidence>
<feature type="transmembrane region" description="Helical" evidence="1">
    <location>
        <begin position="160"/>
        <end position="184"/>
    </location>
</feature>
<dbReference type="RefSeq" id="WP_126984575.1">
    <property type="nucleotide sequence ID" value="NZ_ML133851.1"/>
</dbReference>
<evidence type="ECO:0000256" key="2">
    <source>
        <dbReference type="SAM" id="SignalP"/>
    </source>
</evidence>
<gene>
    <name evidence="3" type="ORF">DS079_01770</name>
</gene>
<sequence length="193" mass="19471">MTSTPRSPLRPLALFMGVMTLAWASNAVEAAPAPAALFALLGLAVIVGAATMRRAGDRSPVARNAPRSAPSVPIVTGRTAGLLALVEVIGILVTVLLLARSGLGELVMPAVAVVVAAHFALFLRVQRSWLHLVTSVLGILGAGSALVLIAVGALDPATGRAVAGLSLAACTALYGIVFCTLVPAPVRSVAARS</sequence>
<protein>
    <submittedName>
        <fullName evidence="3">Uncharacterized protein</fullName>
    </submittedName>
</protein>
<comment type="caution">
    <text evidence="3">The sequence shown here is derived from an EMBL/GenBank/DDBJ whole genome shotgun (WGS) entry which is preliminary data.</text>
</comment>
<feature type="transmembrane region" description="Helical" evidence="1">
    <location>
        <begin position="132"/>
        <end position="154"/>
    </location>
</feature>
<feature type="transmembrane region" description="Helical" evidence="1">
    <location>
        <begin position="77"/>
        <end position="100"/>
    </location>
</feature>
<keyword evidence="2" id="KW-0732">Signal</keyword>
<organism evidence="3 4">
    <name type="scientific">Brachybacterium paraconglomeratum</name>
    <dbReference type="NCBI Taxonomy" id="173362"/>
    <lineage>
        <taxon>Bacteria</taxon>
        <taxon>Bacillati</taxon>
        <taxon>Actinomycetota</taxon>
        <taxon>Actinomycetes</taxon>
        <taxon>Micrococcales</taxon>
        <taxon>Dermabacteraceae</taxon>
        <taxon>Brachybacterium</taxon>
    </lineage>
</organism>
<feature type="transmembrane region" description="Helical" evidence="1">
    <location>
        <begin position="106"/>
        <end position="125"/>
    </location>
</feature>
<accession>A0A3R8QXK0</accession>
<dbReference type="Proteomes" id="UP000274327">
    <property type="component" value="Unassembled WGS sequence"/>
</dbReference>
<keyword evidence="1" id="KW-0812">Transmembrane</keyword>
<keyword evidence="4" id="KW-1185">Reference proteome</keyword>
<dbReference type="GeneID" id="78119760"/>
<feature type="transmembrane region" description="Helical" evidence="1">
    <location>
        <begin position="37"/>
        <end position="56"/>
    </location>
</feature>
<evidence type="ECO:0000313" key="4">
    <source>
        <dbReference type="Proteomes" id="UP000274327"/>
    </source>
</evidence>
<proteinExistence type="predicted"/>
<dbReference type="EMBL" id="QOCI01000001">
    <property type="protein sequence ID" value="RRR20160.1"/>
    <property type="molecule type" value="Genomic_DNA"/>
</dbReference>
<evidence type="ECO:0000313" key="3">
    <source>
        <dbReference type="EMBL" id="RRR20160.1"/>
    </source>
</evidence>
<keyword evidence="1" id="KW-0472">Membrane</keyword>
<feature type="chain" id="PRO_5018767483" evidence="2">
    <location>
        <begin position="25"/>
        <end position="193"/>
    </location>
</feature>
<reference evidence="3 4" key="1">
    <citation type="submission" date="2018-07" db="EMBL/GenBank/DDBJ databases">
        <title>Brachybacteriurn paraconglorneratum KCTC 9916.</title>
        <authorList>
            <person name="Li Y."/>
        </authorList>
    </citation>
    <scope>NUCLEOTIDE SEQUENCE [LARGE SCALE GENOMIC DNA]</scope>
    <source>
        <strain evidence="3 4">KCTC 9916</strain>
    </source>
</reference>
<dbReference type="AlphaFoldDB" id="A0A3R8QXK0"/>
<keyword evidence="1" id="KW-1133">Transmembrane helix</keyword>
<name>A0A3R8QXK0_9MICO</name>